<dbReference type="GO" id="GO:0000032">
    <property type="term" value="P:cell wall mannoprotein biosynthetic process"/>
    <property type="evidence" value="ECO:0007669"/>
    <property type="project" value="TreeGrafter"/>
</dbReference>
<dbReference type="Proteomes" id="UP000094801">
    <property type="component" value="Unassembled WGS sequence"/>
</dbReference>
<dbReference type="Gene3D" id="3.90.550.10">
    <property type="entry name" value="Spore Coat Polysaccharide Biosynthesis Protein SpsA, Chain A"/>
    <property type="match status" value="1"/>
</dbReference>
<dbReference type="AlphaFoldDB" id="A0A1E4T5I9"/>
<reference evidence="8" key="1">
    <citation type="submission" date="2016-04" db="EMBL/GenBank/DDBJ databases">
        <title>Comparative genomics of biotechnologically important yeasts.</title>
        <authorList>
            <consortium name="DOE Joint Genome Institute"/>
            <person name="Riley R."/>
            <person name="Haridas S."/>
            <person name="Wolfe K.H."/>
            <person name="Lopes M.R."/>
            <person name="Hittinger C.T."/>
            <person name="Goker M."/>
            <person name="Salamov A."/>
            <person name="Wisecaver J."/>
            <person name="Long T.M."/>
            <person name="Aerts A.L."/>
            <person name="Barry K."/>
            <person name="Choi C."/>
            <person name="Clum A."/>
            <person name="Coughlan A.Y."/>
            <person name="Deshpande S."/>
            <person name="Douglass A.P."/>
            <person name="Hanson S.J."/>
            <person name="Klenk H.-P."/>
            <person name="Labutti K."/>
            <person name="Lapidus A."/>
            <person name="Lindquist E."/>
            <person name="Lipzen A."/>
            <person name="Meier-Kolthoff J.P."/>
            <person name="Ohm R.A."/>
            <person name="Otillar R.P."/>
            <person name="Pangilinan J."/>
            <person name="Peng Y."/>
            <person name="Rokas A."/>
            <person name="Rosa C.A."/>
            <person name="Scheuner C."/>
            <person name="Sibirny A.A."/>
            <person name="Slot J.C."/>
            <person name="Stielow J.B."/>
            <person name="Sun H."/>
            <person name="Kurtzman C.P."/>
            <person name="Blackwell M."/>
            <person name="Grigoriev I.V."/>
            <person name="Jeffries T.W."/>
        </authorList>
    </citation>
    <scope>NUCLEOTIDE SEQUENCE [LARGE SCALE GENOMIC DNA]</scope>
    <source>
        <strain evidence="8">NRRL YB-2248</strain>
    </source>
</reference>
<feature type="non-terminal residue" evidence="7">
    <location>
        <position position="1"/>
    </location>
</feature>
<evidence type="ECO:0000256" key="1">
    <source>
        <dbReference type="ARBA" id="ARBA00004606"/>
    </source>
</evidence>
<evidence type="ECO:0000256" key="2">
    <source>
        <dbReference type="ARBA" id="ARBA00007677"/>
    </source>
</evidence>
<keyword evidence="4 7" id="KW-0808">Transferase</keyword>
<feature type="non-terminal residue" evidence="7">
    <location>
        <position position="455"/>
    </location>
</feature>
<comment type="subcellular location">
    <subcellularLocation>
        <location evidence="1">Membrane</location>
        <topology evidence="1">Single-pass type II membrane protein</topology>
    </subcellularLocation>
</comment>
<dbReference type="Pfam" id="PF01793">
    <property type="entry name" value="Glyco_transf_15"/>
    <property type="match status" value="2"/>
</dbReference>
<keyword evidence="3" id="KW-0328">Glycosyltransferase</keyword>
<evidence type="ECO:0000256" key="6">
    <source>
        <dbReference type="PIRSR" id="PIRSR018153-1"/>
    </source>
</evidence>
<dbReference type="GO" id="GO:0005794">
    <property type="term" value="C:Golgi apparatus"/>
    <property type="evidence" value="ECO:0007669"/>
    <property type="project" value="TreeGrafter"/>
</dbReference>
<evidence type="ECO:0000313" key="8">
    <source>
        <dbReference type="Proteomes" id="UP000094801"/>
    </source>
</evidence>
<feature type="active site" description="Nucleophile" evidence="6">
    <location>
        <position position="305"/>
    </location>
</feature>
<gene>
    <name evidence="7" type="ORF">CANARDRAFT_189046</name>
</gene>
<dbReference type="GO" id="GO:0006487">
    <property type="term" value="P:protein N-linked glycosylation"/>
    <property type="evidence" value="ECO:0007669"/>
    <property type="project" value="TreeGrafter"/>
</dbReference>
<keyword evidence="5" id="KW-0812">Transmembrane</keyword>
<keyword evidence="8" id="KW-1185">Reference proteome</keyword>
<dbReference type="EMBL" id="KV453849">
    <property type="protein sequence ID" value="ODV87024.1"/>
    <property type="molecule type" value="Genomic_DNA"/>
</dbReference>
<dbReference type="PANTHER" id="PTHR31121">
    <property type="entry name" value="ALPHA-1,2 MANNOSYLTRANSFERASE KTR1"/>
    <property type="match status" value="1"/>
</dbReference>
<accession>A0A1E4T5I9</accession>
<dbReference type="PANTHER" id="PTHR31121:SF2">
    <property type="entry name" value="MANNOSYLTRANSFERASE KTR5-RELATED"/>
    <property type="match status" value="1"/>
</dbReference>
<dbReference type="OrthoDB" id="439943at2759"/>
<sequence length="455" mass="53655">DFVFEHGCRDVVKESSKPRANAAFVVLCRNSELEGVITSMRSLERHFNQWFNYPWIFLNNEKFTKEFKTKVAQLASGQVKFGFIPQSKWDFPDETNENITYFNEGIEAQGDRGILYGSMPSYHKMCRFYSGYFFKHPMVRKLDYYWRVEPDVQFFCDLTYDPFIEMEMNNKTYGFNVAIKELINTVPNLFRYTKAFIKDQNIQLGDSFEFFANDLLFYKGDNSIHYKSIKNKDQFYNKLQERIPMMNALNLSKSKKSKKSLLKKLDQHSVNKLIDHSNKRGLPLANKEQFDNNEFTMCHFWSNFEIARTDLFTSLPYQQYFEFLESSKGFYTERWGDAPIHSLAAGMFLNYSNIHYFRDIGYEHSTLTHCPYNAPLQKQKPYEKSKKYKNLYVEHDENYWLNYDKSITSNGIGVGCRCRCPDNFKEVEISSGSCMPLWASLVDDGKPAKKYLDLN</sequence>
<proteinExistence type="inferred from homology"/>
<comment type="similarity">
    <text evidence="2">Belongs to the glycosyltransferase 15 family.</text>
</comment>
<keyword evidence="5" id="KW-0735">Signal-anchor</keyword>
<evidence type="ECO:0000313" key="7">
    <source>
        <dbReference type="EMBL" id="ODV87024.1"/>
    </source>
</evidence>
<protein>
    <submittedName>
        <fullName evidence="7">Glycosyltransferase family 15 protein</fullName>
    </submittedName>
</protein>
<evidence type="ECO:0000256" key="3">
    <source>
        <dbReference type="ARBA" id="ARBA00022676"/>
    </source>
</evidence>
<dbReference type="InterPro" id="IPR029044">
    <property type="entry name" value="Nucleotide-diphossugar_trans"/>
</dbReference>
<organism evidence="7 8">
    <name type="scientific">[Candida] arabinofermentans NRRL YB-2248</name>
    <dbReference type="NCBI Taxonomy" id="983967"/>
    <lineage>
        <taxon>Eukaryota</taxon>
        <taxon>Fungi</taxon>
        <taxon>Dikarya</taxon>
        <taxon>Ascomycota</taxon>
        <taxon>Saccharomycotina</taxon>
        <taxon>Pichiomycetes</taxon>
        <taxon>Pichiales</taxon>
        <taxon>Pichiaceae</taxon>
        <taxon>Ogataea</taxon>
        <taxon>Ogataea/Candida clade</taxon>
    </lineage>
</organism>
<dbReference type="InterPro" id="IPR002685">
    <property type="entry name" value="Glyco_trans_15"/>
</dbReference>
<evidence type="ECO:0000256" key="4">
    <source>
        <dbReference type="ARBA" id="ARBA00022679"/>
    </source>
</evidence>
<dbReference type="GO" id="GO:0000026">
    <property type="term" value="F:alpha-1,2-mannosyltransferase activity"/>
    <property type="evidence" value="ECO:0007669"/>
    <property type="project" value="TreeGrafter"/>
</dbReference>
<name>A0A1E4T5I9_9ASCO</name>
<dbReference type="GO" id="GO:0016020">
    <property type="term" value="C:membrane"/>
    <property type="evidence" value="ECO:0007669"/>
    <property type="project" value="UniProtKB-SubCell"/>
</dbReference>
<evidence type="ECO:0000256" key="5">
    <source>
        <dbReference type="ARBA" id="ARBA00022968"/>
    </source>
</evidence>
<dbReference type="SUPFAM" id="SSF53448">
    <property type="entry name" value="Nucleotide-diphospho-sugar transferases"/>
    <property type="match status" value="1"/>
</dbReference>
<dbReference type="PIRSF" id="PIRSF018153">
    <property type="entry name" value="Glyco_trans_15"/>
    <property type="match status" value="1"/>
</dbReference>